<reference evidence="2" key="1">
    <citation type="submission" date="2020-11" db="EMBL/GenBank/DDBJ databases">
        <authorList>
            <consortium name="DOE Joint Genome Institute"/>
            <person name="Ahrendt S."/>
            <person name="Riley R."/>
            <person name="Andreopoulos W."/>
            <person name="LaButti K."/>
            <person name="Pangilinan J."/>
            <person name="Ruiz-duenas F.J."/>
            <person name="Barrasa J.M."/>
            <person name="Sanchez-Garcia M."/>
            <person name="Camarero S."/>
            <person name="Miyauchi S."/>
            <person name="Serrano A."/>
            <person name="Linde D."/>
            <person name="Babiker R."/>
            <person name="Drula E."/>
            <person name="Ayuso-Fernandez I."/>
            <person name="Pacheco R."/>
            <person name="Padilla G."/>
            <person name="Ferreira P."/>
            <person name="Barriuso J."/>
            <person name="Kellner H."/>
            <person name="Castanera R."/>
            <person name="Alfaro M."/>
            <person name="Ramirez L."/>
            <person name="Pisabarro A.G."/>
            <person name="Kuo A."/>
            <person name="Tritt A."/>
            <person name="Lipzen A."/>
            <person name="He G."/>
            <person name="Yan M."/>
            <person name="Ng V."/>
            <person name="Cullen D."/>
            <person name="Martin F."/>
            <person name="Rosso M.-N."/>
            <person name="Henrissat B."/>
            <person name="Hibbett D."/>
            <person name="Martinez A.T."/>
            <person name="Grigoriev I.V."/>
        </authorList>
    </citation>
    <scope>NUCLEOTIDE SEQUENCE</scope>
    <source>
        <strain evidence="2">AH 44721</strain>
    </source>
</reference>
<sequence length="219" mass="23807">AIFFGVVVAQFSLDWDTVLERRTTHQEAALDHMHTALAHAGAEKKNLEAAVAWKNAGNDQAAQEFKDKAAYHQAMSQHHKDMVNYHTQHSNQAVDDPAAEQSTQHAMASGASAADSKNHAKATIAHLGAANAYNDAGIRNTQVALQGVLNPNIDTSRNQLLADQQGAISNQHIADAAKHLPSLPVKPDPIRSIQMLVSPVPIYSYCTRGIKRLHIILQH</sequence>
<feature type="region of interest" description="Disordered" evidence="1">
    <location>
        <begin position="88"/>
        <end position="114"/>
    </location>
</feature>
<gene>
    <name evidence="2" type="ORF">CPB84DRAFT_916255</name>
</gene>
<evidence type="ECO:0000313" key="3">
    <source>
        <dbReference type="Proteomes" id="UP000724874"/>
    </source>
</evidence>
<feature type="non-terminal residue" evidence="2">
    <location>
        <position position="219"/>
    </location>
</feature>
<keyword evidence="3" id="KW-1185">Reference proteome</keyword>
<evidence type="ECO:0000256" key="1">
    <source>
        <dbReference type="SAM" id="MobiDB-lite"/>
    </source>
</evidence>
<dbReference type="EMBL" id="JADNYJ010000004">
    <property type="protein sequence ID" value="KAF8911437.1"/>
    <property type="molecule type" value="Genomic_DNA"/>
</dbReference>
<accession>A0A9P5P0E7</accession>
<comment type="caution">
    <text evidence="2">The sequence shown here is derived from an EMBL/GenBank/DDBJ whole genome shotgun (WGS) entry which is preliminary data.</text>
</comment>
<dbReference type="Proteomes" id="UP000724874">
    <property type="component" value="Unassembled WGS sequence"/>
</dbReference>
<dbReference type="AlphaFoldDB" id="A0A9P5P0E7"/>
<name>A0A9P5P0E7_GYMJU</name>
<proteinExistence type="predicted"/>
<evidence type="ECO:0000313" key="2">
    <source>
        <dbReference type="EMBL" id="KAF8911437.1"/>
    </source>
</evidence>
<protein>
    <submittedName>
        <fullName evidence="2">Uncharacterized protein</fullName>
    </submittedName>
</protein>
<organism evidence="2 3">
    <name type="scientific">Gymnopilus junonius</name>
    <name type="common">Spectacular rustgill mushroom</name>
    <name type="synonym">Gymnopilus spectabilis subsp. junonius</name>
    <dbReference type="NCBI Taxonomy" id="109634"/>
    <lineage>
        <taxon>Eukaryota</taxon>
        <taxon>Fungi</taxon>
        <taxon>Dikarya</taxon>
        <taxon>Basidiomycota</taxon>
        <taxon>Agaricomycotina</taxon>
        <taxon>Agaricomycetes</taxon>
        <taxon>Agaricomycetidae</taxon>
        <taxon>Agaricales</taxon>
        <taxon>Agaricineae</taxon>
        <taxon>Hymenogastraceae</taxon>
        <taxon>Gymnopilus</taxon>
    </lineage>
</organism>